<dbReference type="WBParaSite" id="nRc.2.0.1.t02266-RA">
    <property type="protein sequence ID" value="nRc.2.0.1.t02266-RA"/>
    <property type="gene ID" value="nRc.2.0.1.g02266"/>
</dbReference>
<proteinExistence type="predicted"/>
<dbReference type="AlphaFoldDB" id="A0A915HL52"/>
<name>A0A915HL52_ROMCU</name>
<reference evidence="2" key="1">
    <citation type="submission" date="2022-11" db="UniProtKB">
        <authorList>
            <consortium name="WormBaseParasite"/>
        </authorList>
    </citation>
    <scope>IDENTIFICATION</scope>
</reference>
<accession>A0A915HL52</accession>
<evidence type="ECO:0000313" key="2">
    <source>
        <dbReference type="WBParaSite" id="nRc.2.0.1.t02266-RA"/>
    </source>
</evidence>
<organism evidence="1 2">
    <name type="scientific">Romanomermis culicivorax</name>
    <name type="common">Nematode worm</name>
    <dbReference type="NCBI Taxonomy" id="13658"/>
    <lineage>
        <taxon>Eukaryota</taxon>
        <taxon>Metazoa</taxon>
        <taxon>Ecdysozoa</taxon>
        <taxon>Nematoda</taxon>
        <taxon>Enoplea</taxon>
        <taxon>Dorylaimia</taxon>
        <taxon>Mermithida</taxon>
        <taxon>Mermithoidea</taxon>
        <taxon>Mermithidae</taxon>
        <taxon>Romanomermis</taxon>
    </lineage>
</organism>
<dbReference type="Proteomes" id="UP000887565">
    <property type="component" value="Unplaced"/>
</dbReference>
<evidence type="ECO:0000313" key="1">
    <source>
        <dbReference type="Proteomes" id="UP000887565"/>
    </source>
</evidence>
<sequence length="358" mass="39836">MKPEIHAPFYEYMWYRSDGNPKSHLTNWMNRIPEREPSFASEPGTYVCKRFALRPIIFNGEFHMETSIEEIEIDKSDYTANPHTTQYDALVAALAAYHFPRPPPGMLFPEHHWKDYPATLKEEIQHILLPPMTLIAPVPQVAQTARVMVQSTMQPQVPLPPPIVSQPPPVPQPPPPVTLVPLTAPVDVHTTGLYEDAYRRRFRRSPPKLMDYISPLHRDAEIQRRMEALKNPPKDVFKAPLPPPPPMDMEPVMSSATLIPPTVTSQPPTAPTTGTTTMVTHTTSLPPMAPTSTQSTAQAQPPLVIATRPVLGVPLPASSVPTVEPRLPSEATHLPNYTDFPTTDSLQCITLAPTSPMH</sequence>
<keyword evidence="1" id="KW-1185">Reference proteome</keyword>
<protein>
    <submittedName>
        <fullName evidence="2">Uncharacterized protein</fullName>
    </submittedName>
</protein>